<dbReference type="AlphaFoldDB" id="A0A852QZ04"/>
<evidence type="ECO:0000256" key="1">
    <source>
        <dbReference type="ARBA" id="ARBA00008814"/>
    </source>
</evidence>
<evidence type="ECO:0000313" key="4">
    <source>
        <dbReference type="Proteomes" id="UP000586095"/>
    </source>
</evidence>
<sequence length="268" mass="28229">MVTVKSTPLELLLALGQSSRIVGSAMLDGPVPQGLAPAGWEPNVLADQLPSREVLLAAEPDFVFAGWESNLGQDGLGTRTELLGLGINTYVAPPACVFGSESSDPLEFDDVFDMISEVGAMFDASTEAESIISDQRSRLKAIPKNDGALSALWFSSGEDVPFVGGGTGTPSMIMRAAGLTNVAESEAQSWFSMPWESLVASDPDVIVLVDAPWNSAEKKRALLEGHPAASSMRAVKDERFIVVDFATTEAGVRNIDAVESIANAAASQ</sequence>
<keyword evidence="4" id="KW-1185">Reference proteome</keyword>
<dbReference type="RefSeq" id="WP_307814697.1">
    <property type="nucleotide sequence ID" value="NZ_BAAALZ010000003.1"/>
</dbReference>
<accession>A0A852QZ04</accession>
<dbReference type="Gene3D" id="3.40.50.1980">
    <property type="entry name" value="Nitrogenase molybdenum iron protein domain"/>
    <property type="match status" value="2"/>
</dbReference>
<evidence type="ECO:0000313" key="3">
    <source>
        <dbReference type="EMBL" id="NYD25427.1"/>
    </source>
</evidence>
<name>A0A852QZ04_9MICO</name>
<comment type="similarity">
    <text evidence="1">Belongs to the bacterial solute-binding protein 8 family.</text>
</comment>
<proteinExistence type="inferred from homology"/>
<gene>
    <name evidence="3" type="ORF">BJ960_000230</name>
</gene>
<protein>
    <submittedName>
        <fullName evidence="3">Iron complex transport system substrate-binding protein</fullName>
    </submittedName>
</protein>
<feature type="domain" description="Fe/B12 periplasmic-binding" evidence="2">
    <location>
        <begin position="1"/>
        <end position="268"/>
    </location>
</feature>
<dbReference type="InterPro" id="IPR002491">
    <property type="entry name" value="ABC_transptr_periplasmic_BD"/>
</dbReference>
<organism evidence="3 4">
    <name type="scientific">Leucobacter aridicollis</name>
    <dbReference type="NCBI Taxonomy" id="283878"/>
    <lineage>
        <taxon>Bacteria</taxon>
        <taxon>Bacillati</taxon>
        <taxon>Actinomycetota</taxon>
        <taxon>Actinomycetes</taxon>
        <taxon>Micrococcales</taxon>
        <taxon>Microbacteriaceae</taxon>
        <taxon>Leucobacter</taxon>
    </lineage>
</organism>
<dbReference type="Pfam" id="PF01497">
    <property type="entry name" value="Peripla_BP_2"/>
    <property type="match status" value="1"/>
</dbReference>
<dbReference type="SUPFAM" id="SSF53807">
    <property type="entry name" value="Helical backbone' metal receptor"/>
    <property type="match status" value="1"/>
</dbReference>
<dbReference type="EMBL" id="JACCBD010000001">
    <property type="protein sequence ID" value="NYD25427.1"/>
    <property type="molecule type" value="Genomic_DNA"/>
</dbReference>
<dbReference type="PANTHER" id="PTHR30535:SF7">
    <property type="entry name" value="IRON(III) DICITRATE-BINDING PROTEIN"/>
    <property type="match status" value="1"/>
</dbReference>
<dbReference type="Proteomes" id="UP000586095">
    <property type="component" value="Unassembled WGS sequence"/>
</dbReference>
<comment type="caution">
    <text evidence="3">The sequence shown here is derived from an EMBL/GenBank/DDBJ whole genome shotgun (WGS) entry which is preliminary data.</text>
</comment>
<reference evidence="3 4" key="1">
    <citation type="submission" date="2020-07" db="EMBL/GenBank/DDBJ databases">
        <title>Sequencing the genomes of 1000 actinobacteria strains.</title>
        <authorList>
            <person name="Klenk H.-P."/>
        </authorList>
    </citation>
    <scope>NUCLEOTIDE SEQUENCE [LARGE SCALE GENOMIC DNA]</scope>
    <source>
        <strain evidence="3 4">DSM 17380</strain>
    </source>
</reference>
<dbReference type="PANTHER" id="PTHR30535">
    <property type="entry name" value="VITAMIN B12-BINDING PROTEIN"/>
    <property type="match status" value="1"/>
</dbReference>
<dbReference type="InterPro" id="IPR050902">
    <property type="entry name" value="ABC_Transporter_SBP"/>
</dbReference>
<dbReference type="PROSITE" id="PS50983">
    <property type="entry name" value="FE_B12_PBP"/>
    <property type="match status" value="1"/>
</dbReference>
<evidence type="ECO:0000259" key="2">
    <source>
        <dbReference type="PROSITE" id="PS50983"/>
    </source>
</evidence>